<comment type="caution">
    <text evidence="1">The sequence shown here is derived from an EMBL/GenBank/DDBJ whole genome shotgun (WGS) entry which is preliminary data.</text>
</comment>
<reference evidence="1" key="1">
    <citation type="submission" date="2019-02" db="EMBL/GenBank/DDBJ databases">
        <title>Draft genome of the type strain Pelomonas aquatica CCUG 52575T.</title>
        <authorList>
            <person name="Gomila M."/>
            <person name="Lalucat J."/>
        </authorList>
    </citation>
    <scope>NUCLEOTIDE SEQUENCE</scope>
    <source>
        <strain evidence="1">CCUG 52575</strain>
    </source>
</reference>
<dbReference type="Gene3D" id="1.10.260.40">
    <property type="entry name" value="lambda repressor-like DNA-binding domains"/>
    <property type="match status" value="1"/>
</dbReference>
<name>A0A9X4LN37_9BURK</name>
<dbReference type="InterPro" id="IPR010982">
    <property type="entry name" value="Lambda_DNA-bd_dom_sf"/>
</dbReference>
<dbReference type="AlphaFoldDB" id="A0A9X4LN37"/>
<dbReference type="EMBL" id="SGUG01000025">
    <property type="protein sequence ID" value="MDG0863995.1"/>
    <property type="molecule type" value="Genomic_DNA"/>
</dbReference>
<dbReference type="GO" id="GO:0003677">
    <property type="term" value="F:DNA binding"/>
    <property type="evidence" value="ECO:0007669"/>
    <property type="project" value="InterPro"/>
</dbReference>
<accession>A0A9X4LN37</accession>
<proteinExistence type="predicted"/>
<keyword evidence="2" id="KW-1185">Reference proteome</keyword>
<evidence type="ECO:0008006" key="3">
    <source>
        <dbReference type="Google" id="ProtNLM"/>
    </source>
</evidence>
<dbReference type="Proteomes" id="UP001152766">
    <property type="component" value="Unassembled WGS sequence"/>
</dbReference>
<protein>
    <recommendedName>
        <fullName evidence="3">HTH cro/C1-type domain-containing protein</fullName>
    </recommendedName>
</protein>
<evidence type="ECO:0000313" key="2">
    <source>
        <dbReference type="Proteomes" id="UP001152766"/>
    </source>
</evidence>
<gene>
    <name evidence="1" type="ORF">EXJ73_16150</name>
</gene>
<organism evidence="1 2">
    <name type="scientific">Pelomonas aquatica</name>
    <dbReference type="NCBI Taxonomy" id="431058"/>
    <lineage>
        <taxon>Bacteria</taxon>
        <taxon>Pseudomonadati</taxon>
        <taxon>Pseudomonadota</taxon>
        <taxon>Betaproteobacteria</taxon>
        <taxon>Burkholderiales</taxon>
        <taxon>Sphaerotilaceae</taxon>
        <taxon>Roseateles</taxon>
    </lineage>
</organism>
<dbReference type="InterPro" id="IPR001387">
    <property type="entry name" value="Cro/C1-type_HTH"/>
</dbReference>
<evidence type="ECO:0000313" key="1">
    <source>
        <dbReference type="EMBL" id="MDG0863995.1"/>
    </source>
</evidence>
<dbReference type="RefSeq" id="WP_268153541.1">
    <property type="nucleotide sequence ID" value="NZ_JAPPUW010000024.1"/>
</dbReference>
<sequence>MVNKPSLTSELSKQARRQLGLSQRDVIDGTGLPSYKLKQWEARGLDINVADVQALRAFYVERAEALGLNFDDIEARFNAGTEQPTAEATAARGLERMGFLISAKTSPEVIDQLMADMEASDDRIGEIVKATIQTSVFGDLSGDTETQVRELFGHLAANYLRFRCLQGRNLVAPTRDEAQTVGDYLASWVKTTGVAHVIDEEPALADVE</sequence>
<dbReference type="CDD" id="cd00093">
    <property type="entry name" value="HTH_XRE"/>
    <property type="match status" value="1"/>
</dbReference>